<dbReference type="InterPro" id="IPR002126">
    <property type="entry name" value="Cadherin-like_dom"/>
</dbReference>
<dbReference type="eggNOG" id="COG2931">
    <property type="taxonomic scope" value="Bacteria"/>
</dbReference>
<evidence type="ECO:0000256" key="2">
    <source>
        <dbReference type="ARBA" id="ARBA00009490"/>
    </source>
</evidence>
<dbReference type="CDD" id="cd11304">
    <property type="entry name" value="Cadherin_repeat"/>
    <property type="match status" value="9"/>
</dbReference>
<dbReference type="OrthoDB" id="505784at2"/>
<protein>
    <submittedName>
        <fullName evidence="9">Ca2+-binding protein, RTX toxin</fullName>
    </submittedName>
</protein>
<dbReference type="EMBL" id="CP003642">
    <property type="protein sequence ID" value="AFZ24601.1"/>
    <property type="molecule type" value="Genomic_DNA"/>
</dbReference>
<dbReference type="InterPro" id="IPR048165">
    <property type="entry name" value="Bluetail_dom"/>
</dbReference>
<dbReference type="SUPFAM" id="SSF56436">
    <property type="entry name" value="C-type lectin-like"/>
    <property type="match status" value="1"/>
</dbReference>
<dbReference type="InterPro" id="IPR016186">
    <property type="entry name" value="C-type_lectin-like/link_sf"/>
</dbReference>
<dbReference type="GO" id="GO:0008270">
    <property type="term" value="F:zinc ion binding"/>
    <property type="evidence" value="ECO:0007669"/>
    <property type="project" value="InterPro"/>
</dbReference>
<dbReference type="SMART" id="SM00235">
    <property type="entry name" value="ZnMc"/>
    <property type="match status" value="1"/>
</dbReference>
<evidence type="ECO:0000313" key="10">
    <source>
        <dbReference type="Proteomes" id="UP000010475"/>
    </source>
</evidence>
<gene>
    <name evidence="9" type="ORF">Cylst_2378</name>
</gene>
<organism evidence="9 10">
    <name type="scientific">Cylindrospermum stagnale PCC 7417</name>
    <dbReference type="NCBI Taxonomy" id="56107"/>
    <lineage>
        <taxon>Bacteria</taxon>
        <taxon>Bacillati</taxon>
        <taxon>Cyanobacteriota</taxon>
        <taxon>Cyanophyceae</taxon>
        <taxon>Nostocales</taxon>
        <taxon>Nostocaceae</taxon>
        <taxon>Cylindrospermum</taxon>
    </lineage>
</organism>
<feature type="domain" description="Cadherin" evidence="8">
    <location>
        <begin position="1846"/>
        <end position="1914"/>
    </location>
</feature>
<dbReference type="InterPro" id="IPR013783">
    <property type="entry name" value="Ig-like_fold"/>
</dbReference>
<dbReference type="Gene3D" id="3.10.100.10">
    <property type="entry name" value="Mannose-Binding Protein A, subunit A"/>
    <property type="match status" value="1"/>
</dbReference>
<dbReference type="STRING" id="56107.Cylst_2378"/>
<dbReference type="SMART" id="SM00034">
    <property type="entry name" value="CLECT"/>
    <property type="match status" value="1"/>
</dbReference>
<feature type="region of interest" description="Disordered" evidence="6">
    <location>
        <begin position="1391"/>
        <end position="1464"/>
    </location>
</feature>
<dbReference type="KEGG" id="csg:Cylst_2378"/>
<dbReference type="GO" id="GO:0016342">
    <property type="term" value="C:catenin complex"/>
    <property type="evidence" value="ECO:0007669"/>
    <property type="project" value="TreeGrafter"/>
</dbReference>
<dbReference type="SUPFAM" id="SSF55486">
    <property type="entry name" value="Metalloproteases ('zincins'), catalytic domain"/>
    <property type="match status" value="1"/>
</dbReference>
<dbReference type="Gene3D" id="2.60.40.60">
    <property type="entry name" value="Cadherins"/>
    <property type="match status" value="10"/>
</dbReference>
<dbReference type="Gene3D" id="2.60.40.10">
    <property type="entry name" value="Immunoglobulins"/>
    <property type="match status" value="2"/>
</dbReference>
<dbReference type="InterPro" id="IPR039808">
    <property type="entry name" value="Cadherin"/>
</dbReference>
<evidence type="ECO:0000256" key="5">
    <source>
        <dbReference type="ARBA" id="ARBA00023136"/>
    </source>
</evidence>
<dbReference type="GO" id="GO:0045296">
    <property type="term" value="F:cadherin binding"/>
    <property type="evidence" value="ECO:0007669"/>
    <property type="project" value="TreeGrafter"/>
</dbReference>
<feature type="domain" description="Cadherin" evidence="8">
    <location>
        <begin position="697"/>
        <end position="798"/>
    </location>
</feature>
<dbReference type="GO" id="GO:0008013">
    <property type="term" value="F:beta-catenin binding"/>
    <property type="evidence" value="ECO:0007669"/>
    <property type="project" value="TreeGrafter"/>
</dbReference>
<feature type="domain" description="Cadherin" evidence="8">
    <location>
        <begin position="586"/>
        <end position="702"/>
    </location>
</feature>
<dbReference type="InterPro" id="IPR018511">
    <property type="entry name" value="Hemolysin-typ_Ca-bd_CS"/>
</dbReference>
<dbReference type="HOGENOM" id="CLU_224710_0_0_3"/>
<dbReference type="InterPro" id="IPR011049">
    <property type="entry name" value="Serralysin-like_metalloprot_C"/>
</dbReference>
<evidence type="ECO:0000256" key="1">
    <source>
        <dbReference type="ARBA" id="ARBA00004370"/>
    </source>
</evidence>
<dbReference type="SUPFAM" id="SSF50405">
    <property type="entry name" value="Actin-crosslinking proteins"/>
    <property type="match status" value="1"/>
</dbReference>
<evidence type="ECO:0000256" key="3">
    <source>
        <dbReference type="ARBA" id="ARBA00022737"/>
    </source>
</evidence>
<feature type="domain" description="C-type lectin" evidence="7">
    <location>
        <begin position="186"/>
        <end position="287"/>
    </location>
</feature>
<dbReference type="InterPro" id="IPR015919">
    <property type="entry name" value="Cadherin-like_sf"/>
</dbReference>
<dbReference type="Pfam" id="PF00028">
    <property type="entry name" value="Cadherin"/>
    <property type="match status" value="4"/>
</dbReference>
<dbReference type="GO" id="GO:0006508">
    <property type="term" value="P:proteolysis"/>
    <property type="evidence" value="ECO:0007669"/>
    <property type="project" value="InterPro"/>
</dbReference>
<dbReference type="SMART" id="SM00736">
    <property type="entry name" value="CADG"/>
    <property type="match status" value="6"/>
</dbReference>
<dbReference type="InterPro" id="IPR001343">
    <property type="entry name" value="Hemolysn_Ca-bd"/>
</dbReference>
<dbReference type="InterPro" id="IPR025592">
    <property type="entry name" value="DUF4347"/>
</dbReference>
<dbReference type="GO" id="GO:0016477">
    <property type="term" value="P:cell migration"/>
    <property type="evidence" value="ECO:0007669"/>
    <property type="project" value="TreeGrafter"/>
</dbReference>
<dbReference type="SUPFAM" id="SSF51120">
    <property type="entry name" value="beta-Roll"/>
    <property type="match status" value="13"/>
</dbReference>
<dbReference type="PANTHER" id="PTHR24027">
    <property type="entry name" value="CADHERIN-23"/>
    <property type="match status" value="1"/>
</dbReference>
<dbReference type="PANTHER" id="PTHR24027:SF438">
    <property type="entry name" value="CADHERIN 23"/>
    <property type="match status" value="1"/>
</dbReference>
<dbReference type="Gene3D" id="2.80.10.50">
    <property type="match status" value="1"/>
</dbReference>
<dbReference type="CDD" id="cd00257">
    <property type="entry name" value="beta-trefoil_FSCN-like"/>
    <property type="match status" value="1"/>
</dbReference>
<dbReference type="PROSITE" id="PS50041">
    <property type="entry name" value="C_TYPE_LECTIN_2"/>
    <property type="match status" value="1"/>
</dbReference>
<reference evidence="9 10" key="1">
    <citation type="submission" date="2012-06" db="EMBL/GenBank/DDBJ databases">
        <title>Finished chromosome of genome of Cylindrospermum stagnale PCC 7417.</title>
        <authorList>
            <consortium name="US DOE Joint Genome Institute"/>
            <person name="Gugger M."/>
            <person name="Coursin T."/>
            <person name="Rippka R."/>
            <person name="Tandeau De Marsac N."/>
            <person name="Huntemann M."/>
            <person name="Wei C.-L."/>
            <person name="Han J."/>
            <person name="Detter J.C."/>
            <person name="Han C."/>
            <person name="Tapia R."/>
            <person name="Chen A."/>
            <person name="Kyrpides N."/>
            <person name="Mavromatis K."/>
            <person name="Markowitz V."/>
            <person name="Szeto E."/>
            <person name="Ivanova N."/>
            <person name="Pagani I."/>
            <person name="Pati A."/>
            <person name="Goodwin L."/>
            <person name="Nordberg H.P."/>
            <person name="Cantor M.N."/>
            <person name="Hua S.X."/>
            <person name="Woyke T."/>
            <person name="Kerfeld C.A."/>
        </authorList>
    </citation>
    <scope>NUCLEOTIDE SEQUENCE [LARGE SCALE GENOMIC DNA]</scope>
    <source>
        <strain evidence="9 10">PCC 7417</strain>
    </source>
</reference>
<feature type="domain" description="Cadherin" evidence="8">
    <location>
        <begin position="793"/>
        <end position="894"/>
    </location>
</feature>
<feature type="compositionally biased region" description="Acidic residues" evidence="6">
    <location>
        <begin position="1781"/>
        <end position="1791"/>
    </location>
</feature>
<dbReference type="Gene3D" id="2.150.10.10">
    <property type="entry name" value="Serralysin-like metalloprotease, C-terminal"/>
    <property type="match status" value="11"/>
</dbReference>
<keyword evidence="5" id="KW-0472">Membrane</keyword>
<proteinExistence type="inferred from homology"/>
<dbReference type="GO" id="GO:0008237">
    <property type="term" value="F:metallopeptidase activity"/>
    <property type="evidence" value="ECO:0007669"/>
    <property type="project" value="InterPro"/>
</dbReference>
<feature type="domain" description="Cadherin" evidence="8">
    <location>
        <begin position="415"/>
        <end position="497"/>
    </location>
</feature>
<comment type="similarity">
    <text evidence="2">Belongs to the peptidase M10B family.</text>
</comment>
<sequence length="3548" mass="370575">MAQSTKTVVFIDPTVADYQNLVNGVEPGTLVFILDPRRDGIRQITENLAGLTDVDSLQIISHGAEGSLSLSSTLLNSESLNGYGSELQQWGKSLTATGDILLYGCDVAQGVVGKAFVQQISQLTGADVAASDDLTGSAALGGDWSLEYATGLIEAPLALQVQVMEAYSSVFTILSTVFLPNNYYQFNGSIYHLSTYAPWQEAQNEAESLGENLVTINSQAEQDWLVNTFTFGSQTFWIGLTDQVTEGQFRWANGETSTYTNWEPGEPNNTNNREHYVAMYGNGRWNDNSEYASFVGIIEVKLSQWQGTKIPENQARGVIGNFSTTDSNPNNTFTYSLVEGTGATDNSLFTIINNQLETYTVFDYETKNSYSIRVQATDQSGYSYEQEITFGVSNVIEYPTGITISNKSVAENTVGAIIGTLAVINPDAGSSYSFSTYDYRFEVVNGQLKLKAGESLNFETEPTIYVTITATDNVRPYLSDTSTLILNVTNVNEAPTDITLSNNSLAENAVAAVIGTLTVSDPDASSSYNFSVNDTRFEVVNGQLKLKAGQSLNYEAEPTVNLVITATDNGNLSVTRSFSLNVTNVNEAPTAITLSNNSVAENAVGAVIGTLAVTDPDAVNPIVGMLMIGSPNASSNHSFSINDNRFEVVNGQLKLKAGQSLNYEVEPTVNLNITATDNGTPSLSLTRSFSLNVSNVNEVPTAITLSNNSLAENAVAAVIGTLTVSDPDAGSSHSFSVNDTRFEVVNGQLKLKAGQSLNFEAEPTVNLNITATDNGTPSLSLTRSFTLNVSNVNEVPTAITLSNNSLAENAVAAVIGTLTVSDPDAGSSHSFSVNDSRFEVVNGQLKLKAGQSLNFEAEPTVNLNITATDNGTPSQSFTRSFTLNVSNVNEAPVVEDQTFIIDPTISLDENSKQAIGKVVATDPEGDEITYSIIEGNDNNYFSIDANTGVITANDITQLDFNTNSSYTLGLRISDIKGMINNKFITLMGRTIEPKKNLSTISNFRDLNPSIEFGEYINTGLSFIKDGGDFYKWISDSSESKVDTSGKTVITYSFFNNTESYQGNERVYELTSETKNNIRRILGQIIPSFINVQFEEVVENGSGHYGQIRYMGSNMGAILSSSQYAYANNPNPNKPLSGDVHLSYWNDNNTSTSGFQSKPGSVGFSALIHETLHALGLNHPGNYNGEQKAAVRDNTDIAYGDDNSTNTIMSYNGVRNNTTPMPYDIKALQFLYGSNAQYKSNNNIYQFTEVDKFKVDGGIPYTDLFFNTNYRLKQTIWDAGGIDTLDFSALPNLNSPNNSNDYYFFDLKGQGLDGYPYTAAGVKSGIITTNNSLTGDRYTALGEPSPSNHFTTNFGTAIAFGVTLENVEGSDYKDHIIGNNVANRFNGNAGDDTLDGNAGDDTLNGGEGNDILNGGEGNDTLDGGVGNDTLNGNAGDDTLNGNAGDDILNGGEGNDTLDGGEGNDILNGDVGFDAATYENQQNSIQLRDNGGGNSTASFAANGQTYTHQLQSIEKFELGQGNDYITVANPSDYFSFDGGPGEDTLDYSGLVPGTVRVKSDSFSFGSNWGRVEIGNVTQYYSSIEKIILPNNTFTVDENSEQGKPVGRVAPSQASDNLTYNIIPGNNNNAFAINQTTSEITVSGDAKLNYETPSKSYQLKVEANDSTTNLKVTANITINLRDLNEAPTDITLSNDEVVEKVPGAAISDVQVSDEDANSSHSFSVSDNRFEVIDVIDGWLLKLKDSQSLNYQDGSTVSFYIEATDNGGLSYSKRFTLTVINQPEDNNDSSSEDGGDGLPPPPPFGFGGGGGGGGGDQQTIKNIGKFFALNENTIQNTVVGSVGYGDNHIYSIIFGNNNNAFAINSNTGQITVNVNTMLDFETIPAYQLIVQATDGTGNVVGRGQVIINLRNVNEAPTLKQALTDQTATEDSAFTFIIPSDTFSDVDAGDVLTYSATLEDGNSLPNWLTFNAATRTFNSTPTNSEVGGISIKIEAKDKSGLVATDTFILTVANTNDTPVLKNAIVDQLFGSNTPLSFSIPENTFSDIDIGDSLSYTAIKEDGSPLPNWLNFNPTTRTFTGTPTLADVGLLNIKVIVTDTSRATASDTFVLNIRNLTGTPNDDTIIGTAHNDKIEGLGGNDTLDGGAGVDTLIGGTGNDTYIVDTITDTITENANEGTDTIQSSVSFSLAALTNVENLTLTGTAAINGTGNTGNNVITGNSGNNTLNGGAGNDTLDGGAGVDTLIGGTGNDTYIVDTITDTITENANEGTDTIQSSVSFSLAALTNVENLTLTGTAAINGTGNTGNNVITGNGGNNTLNGGAGNDILDGGAGADTLIGGTGEDIYIVDTTTDTITENANEGTDTIQSSVSFSLADLANVENLTLTGTDAINGTGNAGNNAITGNSGNNTLDGGAGNNTLSGDAGIDTLIGGTGDDVYIVDTTTDTITENANEGTDTIQSSVTFSLADLANVENLTLTGTDAINGTGNAANNVITGNIANNTLSGDAGIDTLIGGTGDDVYIVDTTTDTITENANEGTDTIQSSVTFSLADLANVENLTLTGTDAINGTGNAGNNAITGNSGNNTLNGGAGIDTLIGGLGNDIYIVDTTTDTITENAGEGTDTIQSSVTFSLAALANVENLTLTGTAAINATGNAANNVITGNAVNNTLNGGAGIDTLIGGLGNDIYIVDSTTDTITENAGEGTDTIQSSVTFSLANLPNIENLTLTGTAAINGTGNAGNNIITGNSGNNTLDGGAGIDTLIGGLGNDIYIVDTTTDTITENAGEGTDTIQSSVTFSLANLPNIENLTLTGTAAINGTGNAGNNAITGNSGNNTLNGGAGIDTLIGGLGNDIYIVDTTTDTITENAGEGTDTIQSSVTFSLANLPNIENLTLTGTSAINGTGNAGNNAITGNSGNNTLNGGAGIDTLIGGLGNDIYIVDTTTDTITENAGEGTDTIQSSVTFSLANLPNIENLTLTGTAAINGTGNAGNNIITGNNGNNTLNGGAGIDTLIGGLGNDIYIVDTTTDTITENAGEGTDTIQSSVTFSLANLPNIENLTLTGTAAINGTGNAGNNIITGNNGNNTLNGGAGDDTLYGGAGINTLIGGLGDDIYVVDTTTDTITENAGEGTDTIQSSVTFSLANLPNIENLTLTGTAAINGTGSAGSDIITGNSGNNTLNGGAGNDTLIGGAGDDILNGGTGDNTYIFDADTSQGADTINETIIALKTDHDRYVSALSAQESPSYDLVADRTEVQGWEKFTLINTGDGKIALKTDHDRYVSAQESPSYDLVADRTEVQGWEKFTLINTGDGKIALKTDHDRYVSAQESPSYDLIADRIEVQGWEKFTVIDASNGTLDFSATTTKTINLDLSLAGQQSLNENLSLTLGMTIGSQTFINVENAIGGSLNDTLRGNDLNNLLKGNEGDDILTGGLGKDTLTGGLGADRFDYRNLADSVFSNYDVITDFTATAGNDLFLVSTARTGFSNAGTVATLDTVGIAAALTNANFGSNFAAQFTFGSRTFVAINDATAGFNATADAVIEVTGLTGALGLNNFTTTLV</sequence>
<dbReference type="PROSITE" id="PS00330">
    <property type="entry name" value="HEMOLYSIN_CALCIUM"/>
    <property type="match status" value="5"/>
</dbReference>
<evidence type="ECO:0000313" key="9">
    <source>
        <dbReference type="EMBL" id="AFZ24601.1"/>
    </source>
</evidence>
<dbReference type="GO" id="GO:0005509">
    <property type="term" value="F:calcium ion binding"/>
    <property type="evidence" value="ECO:0007669"/>
    <property type="project" value="InterPro"/>
</dbReference>
<feature type="domain" description="Cadherin" evidence="8">
    <location>
        <begin position="492"/>
        <end position="591"/>
    </location>
</feature>
<dbReference type="Pfam" id="PF00059">
    <property type="entry name" value="Lectin_C"/>
    <property type="match status" value="1"/>
</dbReference>
<dbReference type="InterPro" id="IPR006644">
    <property type="entry name" value="Cadg"/>
</dbReference>
<feature type="domain" description="Cadherin" evidence="8">
    <location>
        <begin position="310"/>
        <end position="401"/>
    </location>
</feature>
<dbReference type="GO" id="GO:0007156">
    <property type="term" value="P:homophilic cell adhesion via plasma membrane adhesion molecules"/>
    <property type="evidence" value="ECO:0007669"/>
    <property type="project" value="InterPro"/>
</dbReference>
<dbReference type="Gene3D" id="3.40.390.10">
    <property type="entry name" value="Collagenase (Catalytic Domain)"/>
    <property type="match status" value="1"/>
</dbReference>
<feature type="region of interest" description="Disordered" evidence="6">
    <location>
        <begin position="1778"/>
        <end position="1810"/>
    </location>
</feature>
<keyword evidence="10" id="KW-1185">Reference proteome</keyword>
<dbReference type="InterPro" id="IPR006026">
    <property type="entry name" value="Peptidase_Metallo"/>
</dbReference>
<dbReference type="Pfam" id="PF00353">
    <property type="entry name" value="HemolysinCabind"/>
    <property type="match status" value="17"/>
</dbReference>
<dbReference type="InterPro" id="IPR008999">
    <property type="entry name" value="Actin-crosslinking"/>
</dbReference>
<evidence type="ECO:0000259" key="8">
    <source>
        <dbReference type="PROSITE" id="PS50268"/>
    </source>
</evidence>
<dbReference type="InterPro" id="IPR034033">
    <property type="entry name" value="Serralysin-like"/>
</dbReference>
<dbReference type="PATRIC" id="fig|56107.3.peg.2624"/>
<dbReference type="PRINTS" id="PR00313">
    <property type="entry name" value="CABNDNGRPT"/>
</dbReference>
<dbReference type="NCBIfam" id="NF041519">
    <property type="entry name" value="bluetail"/>
    <property type="match status" value="1"/>
</dbReference>
<evidence type="ECO:0000256" key="4">
    <source>
        <dbReference type="ARBA" id="ARBA00022837"/>
    </source>
</evidence>
<accession>K9WXT1</accession>
<dbReference type="Proteomes" id="UP000010475">
    <property type="component" value="Chromosome"/>
</dbReference>
<dbReference type="SUPFAM" id="SSF49313">
    <property type="entry name" value="Cadherin-like"/>
    <property type="match status" value="11"/>
</dbReference>
<dbReference type="InterPro" id="IPR001304">
    <property type="entry name" value="C-type_lectin-like"/>
</dbReference>
<feature type="domain" description="Cadherin" evidence="8">
    <location>
        <begin position="1585"/>
        <end position="1686"/>
    </location>
</feature>
<evidence type="ECO:0000259" key="7">
    <source>
        <dbReference type="PROSITE" id="PS50041"/>
    </source>
</evidence>
<feature type="domain" description="Cadherin" evidence="8">
    <location>
        <begin position="904"/>
        <end position="1010"/>
    </location>
</feature>
<dbReference type="SMART" id="SM00112">
    <property type="entry name" value="CA"/>
    <property type="match status" value="10"/>
</dbReference>
<dbReference type="InterPro" id="IPR016187">
    <property type="entry name" value="CTDL_fold"/>
</dbReference>
<feature type="domain" description="Cadherin" evidence="8">
    <location>
        <begin position="1699"/>
        <end position="1800"/>
    </location>
</feature>
<dbReference type="PROSITE" id="PS50268">
    <property type="entry name" value="CADHERIN_2"/>
    <property type="match status" value="10"/>
</dbReference>
<comment type="subcellular location">
    <subcellularLocation>
        <location evidence="1">Membrane</location>
    </subcellularLocation>
</comment>
<keyword evidence="4" id="KW-0106">Calcium</keyword>
<dbReference type="Pfam" id="PF05345">
    <property type="entry name" value="He_PIG"/>
    <property type="match status" value="2"/>
</dbReference>
<feature type="compositionally biased region" description="Gly residues" evidence="6">
    <location>
        <begin position="1801"/>
        <end position="1810"/>
    </location>
</feature>
<evidence type="ECO:0000256" key="6">
    <source>
        <dbReference type="SAM" id="MobiDB-lite"/>
    </source>
</evidence>
<keyword evidence="3" id="KW-0677">Repeat</keyword>
<dbReference type="CDD" id="cd04277">
    <property type="entry name" value="ZnMc_serralysin_like"/>
    <property type="match status" value="1"/>
</dbReference>
<dbReference type="InterPro" id="IPR024079">
    <property type="entry name" value="MetalloPept_cat_dom_sf"/>
</dbReference>
<name>K9WXT1_9NOST</name>
<dbReference type="Pfam" id="PF14252">
    <property type="entry name" value="DUF4347"/>
    <property type="match status" value="1"/>
</dbReference>
<dbReference type="RefSeq" id="WP_015207855.1">
    <property type="nucleotide sequence ID" value="NC_019757.1"/>
</dbReference>